<name>A0A1G5NYA1_AFIMA</name>
<keyword evidence="1" id="KW-0732">Signal</keyword>
<dbReference type="STRING" id="1120955.SAMN03080610_02882"/>
<gene>
    <name evidence="2" type="ORF">SAMN03080610_02882</name>
</gene>
<feature type="chain" id="PRO_5011511584" description="Lipoprotein" evidence="1">
    <location>
        <begin position="22"/>
        <end position="224"/>
    </location>
</feature>
<evidence type="ECO:0000313" key="2">
    <source>
        <dbReference type="EMBL" id="SCZ42234.1"/>
    </source>
</evidence>
<accession>A0A1G5NYA1</accession>
<dbReference type="AlphaFoldDB" id="A0A1G5NYA1"/>
<dbReference type="Proteomes" id="UP000199347">
    <property type="component" value="Unassembled WGS sequence"/>
</dbReference>
<sequence>MTLHRLASMSALIVASALIGACSREPVVEDNAQPFSVVGVQLGMAKDSAIEAIGFSFCDNEAPDRAKCFFEDSERDLRFFGRHIDLATAELRDPYTTITRISFNYDGDRPNPYAIEDDWGLDGRCLNEWDLDRIVDKSGSSDLAAVARQLREWGAAPTTGDFVCVSTEGEFVEISDFGVDQGNVEMFYINDTLFRLFGYVFEAREASEAAKREQNEQIFGEPES</sequence>
<feature type="signal peptide" evidence="1">
    <location>
        <begin position="1"/>
        <end position="21"/>
    </location>
</feature>
<organism evidence="2 3">
    <name type="scientific">Afifella marina DSM 2698</name>
    <dbReference type="NCBI Taxonomy" id="1120955"/>
    <lineage>
        <taxon>Bacteria</taxon>
        <taxon>Pseudomonadati</taxon>
        <taxon>Pseudomonadota</taxon>
        <taxon>Alphaproteobacteria</taxon>
        <taxon>Hyphomicrobiales</taxon>
        <taxon>Afifellaceae</taxon>
        <taxon>Afifella</taxon>
    </lineage>
</organism>
<protein>
    <recommendedName>
        <fullName evidence="4">Lipoprotein</fullName>
    </recommendedName>
</protein>
<evidence type="ECO:0000256" key="1">
    <source>
        <dbReference type="SAM" id="SignalP"/>
    </source>
</evidence>
<dbReference type="EMBL" id="FMVW01000007">
    <property type="protein sequence ID" value="SCZ42234.1"/>
    <property type="molecule type" value="Genomic_DNA"/>
</dbReference>
<dbReference type="PROSITE" id="PS51257">
    <property type="entry name" value="PROKAR_LIPOPROTEIN"/>
    <property type="match status" value="1"/>
</dbReference>
<proteinExistence type="predicted"/>
<reference evidence="2 3" key="1">
    <citation type="submission" date="2016-10" db="EMBL/GenBank/DDBJ databases">
        <authorList>
            <person name="de Groot N.N."/>
        </authorList>
    </citation>
    <scope>NUCLEOTIDE SEQUENCE [LARGE SCALE GENOMIC DNA]</scope>
    <source>
        <strain evidence="2 3">DSM 2698</strain>
    </source>
</reference>
<evidence type="ECO:0000313" key="3">
    <source>
        <dbReference type="Proteomes" id="UP000199347"/>
    </source>
</evidence>
<evidence type="ECO:0008006" key="4">
    <source>
        <dbReference type="Google" id="ProtNLM"/>
    </source>
</evidence>
<keyword evidence="3" id="KW-1185">Reference proteome</keyword>